<gene>
    <name evidence="4" type="ORF">IPN75_19200</name>
</gene>
<evidence type="ECO:0000256" key="2">
    <source>
        <dbReference type="SAM" id="MobiDB-lite"/>
    </source>
</evidence>
<dbReference type="PANTHER" id="PTHR43228:SF1">
    <property type="entry name" value="TWO-COMPONENT RESPONSE REGULATOR ARR22"/>
    <property type="match status" value="1"/>
</dbReference>
<keyword evidence="1" id="KW-0597">Phosphoprotein</keyword>
<accession>A0A9D7LR97</accession>
<feature type="domain" description="Response regulatory" evidence="3">
    <location>
        <begin position="45"/>
        <end position="121"/>
    </location>
</feature>
<feature type="region of interest" description="Disordered" evidence="2">
    <location>
        <begin position="1"/>
        <end position="25"/>
    </location>
</feature>
<evidence type="ECO:0000256" key="1">
    <source>
        <dbReference type="PROSITE-ProRule" id="PRU00169"/>
    </source>
</evidence>
<dbReference type="InterPro" id="IPR052048">
    <property type="entry name" value="ST_Response_Regulator"/>
</dbReference>
<organism evidence="4 5">
    <name type="scientific">Candidatus Dechloromonas phosphorivorans</name>
    <dbReference type="NCBI Taxonomy" id="2899244"/>
    <lineage>
        <taxon>Bacteria</taxon>
        <taxon>Pseudomonadati</taxon>
        <taxon>Pseudomonadota</taxon>
        <taxon>Betaproteobacteria</taxon>
        <taxon>Rhodocyclales</taxon>
        <taxon>Azonexaceae</taxon>
        <taxon>Dechloromonas</taxon>
    </lineage>
</organism>
<feature type="modified residue" description="4-aspartylphosphate" evidence="1">
    <location>
        <position position="93"/>
    </location>
</feature>
<feature type="region of interest" description="Disordered" evidence="2">
    <location>
        <begin position="101"/>
        <end position="121"/>
    </location>
</feature>
<evidence type="ECO:0000259" key="3">
    <source>
        <dbReference type="PROSITE" id="PS50110"/>
    </source>
</evidence>
<dbReference type="GO" id="GO:0000160">
    <property type="term" value="P:phosphorelay signal transduction system"/>
    <property type="evidence" value="ECO:0007669"/>
    <property type="project" value="InterPro"/>
</dbReference>
<dbReference type="Proteomes" id="UP000808146">
    <property type="component" value="Unassembled WGS sequence"/>
</dbReference>
<protein>
    <submittedName>
        <fullName evidence="4">Response regulator</fullName>
    </submittedName>
</protein>
<reference evidence="4" key="1">
    <citation type="submission" date="2020-10" db="EMBL/GenBank/DDBJ databases">
        <title>Connecting structure to function with the recovery of over 1000 high-quality activated sludge metagenome-assembled genomes encoding full-length rRNA genes using long-read sequencing.</title>
        <authorList>
            <person name="Singleton C.M."/>
            <person name="Petriglieri F."/>
            <person name="Kristensen J.M."/>
            <person name="Kirkegaard R.H."/>
            <person name="Michaelsen T.Y."/>
            <person name="Andersen M.H."/>
            <person name="Karst S.M."/>
            <person name="Dueholm M.S."/>
            <person name="Nielsen P.H."/>
            <person name="Albertsen M."/>
        </authorList>
    </citation>
    <scope>NUCLEOTIDE SEQUENCE</scope>
    <source>
        <strain evidence="4">OdNE_18-Q3-R46-58_BAT3C.305</strain>
    </source>
</reference>
<dbReference type="EMBL" id="JADKBR010000027">
    <property type="protein sequence ID" value="MBK8892336.1"/>
    <property type="molecule type" value="Genomic_DNA"/>
</dbReference>
<dbReference type="Pfam" id="PF00072">
    <property type="entry name" value="Response_reg"/>
    <property type="match status" value="1"/>
</dbReference>
<proteinExistence type="predicted"/>
<comment type="caution">
    <text evidence="4">The sequence shown here is derived from an EMBL/GenBank/DDBJ whole genome shotgun (WGS) entry which is preliminary data.</text>
</comment>
<sequence length="121" mass="13014">MRRGPSPASLPAATAGGAPLSGRLSHHRHGFLQCRGHPTPTQHWPVLVADDSAVARAKLRKLLEGAGFIDVANDGERALDLLSRKSYAVLITDLEMPVLDSFRSSPTAGQPRNRGPADHRH</sequence>
<dbReference type="PANTHER" id="PTHR43228">
    <property type="entry name" value="TWO-COMPONENT RESPONSE REGULATOR"/>
    <property type="match status" value="1"/>
</dbReference>
<dbReference type="InterPro" id="IPR011006">
    <property type="entry name" value="CheY-like_superfamily"/>
</dbReference>
<evidence type="ECO:0000313" key="4">
    <source>
        <dbReference type="EMBL" id="MBK8892336.1"/>
    </source>
</evidence>
<name>A0A9D7LR97_9RHOO</name>
<feature type="non-terminal residue" evidence="4">
    <location>
        <position position="121"/>
    </location>
</feature>
<dbReference type="Gene3D" id="3.40.50.2300">
    <property type="match status" value="1"/>
</dbReference>
<dbReference type="InterPro" id="IPR001789">
    <property type="entry name" value="Sig_transdc_resp-reg_receiver"/>
</dbReference>
<dbReference type="SUPFAM" id="SSF52172">
    <property type="entry name" value="CheY-like"/>
    <property type="match status" value="1"/>
</dbReference>
<dbReference type="PROSITE" id="PS50110">
    <property type="entry name" value="RESPONSE_REGULATORY"/>
    <property type="match status" value="1"/>
</dbReference>
<evidence type="ECO:0000313" key="5">
    <source>
        <dbReference type="Proteomes" id="UP000808146"/>
    </source>
</evidence>
<dbReference type="AlphaFoldDB" id="A0A9D7LR97"/>